<dbReference type="STRING" id="1334022.SAMN04487907_10125"/>
<keyword evidence="5" id="KW-0378">Hydrolase</keyword>
<organism evidence="9 10">
    <name type="scientific">Zunongwangia mangrovi</name>
    <dbReference type="NCBI Taxonomy" id="1334022"/>
    <lineage>
        <taxon>Bacteria</taxon>
        <taxon>Pseudomonadati</taxon>
        <taxon>Bacteroidota</taxon>
        <taxon>Flavobacteriia</taxon>
        <taxon>Flavobacteriales</taxon>
        <taxon>Flavobacteriaceae</taxon>
        <taxon>Zunongwangia</taxon>
    </lineage>
</organism>
<dbReference type="InterPro" id="IPR026323">
    <property type="entry name" value="Exosortase-related_prot_XrtF"/>
</dbReference>
<evidence type="ECO:0000313" key="9">
    <source>
        <dbReference type="EMBL" id="SFB68274.1"/>
    </source>
</evidence>
<evidence type="ECO:0000256" key="1">
    <source>
        <dbReference type="ARBA" id="ARBA00004651"/>
    </source>
</evidence>
<dbReference type="Proteomes" id="UP000199438">
    <property type="component" value="Unassembled WGS sequence"/>
</dbReference>
<feature type="transmembrane region" description="Helical" evidence="8">
    <location>
        <begin position="85"/>
        <end position="110"/>
    </location>
</feature>
<dbReference type="InterPro" id="IPR026392">
    <property type="entry name" value="Exo/Archaeosortase_dom"/>
</dbReference>
<dbReference type="GO" id="GO:0008233">
    <property type="term" value="F:peptidase activity"/>
    <property type="evidence" value="ECO:0007669"/>
    <property type="project" value="UniProtKB-KW"/>
</dbReference>
<dbReference type="GO" id="GO:0005886">
    <property type="term" value="C:plasma membrane"/>
    <property type="evidence" value="ECO:0007669"/>
    <property type="project" value="UniProtKB-SubCell"/>
</dbReference>
<protein>
    <submittedName>
        <fullName evidence="9">Exosortase family protein XrtF</fullName>
    </submittedName>
</protein>
<name>A0A1I1D0F7_9FLAO</name>
<dbReference type="OrthoDB" id="678161at2"/>
<dbReference type="GO" id="GO:0006508">
    <property type="term" value="P:proteolysis"/>
    <property type="evidence" value="ECO:0007669"/>
    <property type="project" value="UniProtKB-KW"/>
</dbReference>
<evidence type="ECO:0000256" key="7">
    <source>
        <dbReference type="ARBA" id="ARBA00023136"/>
    </source>
</evidence>
<keyword evidence="3" id="KW-0645">Protease</keyword>
<feature type="transmembrane region" description="Helical" evidence="8">
    <location>
        <begin position="155"/>
        <end position="177"/>
    </location>
</feature>
<feature type="transmembrane region" description="Helical" evidence="8">
    <location>
        <begin position="117"/>
        <end position="143"/>
    </location>
</feature>
<evidence type="ECO:0000256" key="2">
    <source>
        <dbReference type="ARBA" id="ARBA00022475"/>
    </source>
</evidence>
<dbReference type="RefSeq" id="WP_092539384.1">
    <property type="nucleotide sequence ID" value="NZ_FOKV01000001.1"/>
</dbReference>
<keyword evidence="2" id="KW-1003">Cell membrane</keyword>
<feature type="transmembrane region" description="Helical" evidence="8">
    <location>
        <begin position="12"/>
        <end position="35"/>
    </location>
</feature>
<sequence length="186" mass="21549">MLQLFKKYSVVIRFIAVFLGSYFLLSVLYNSYLIYSEAQTEFYPDFFTNIVSRQSAVVMEFLGYSTKLEAHETERAIKVFIEDAFLVRVVEGCNSISVIILFVSFILSFFAKKRTTIFYILGGSVLIYAMNLIRIALLTIGIYEYPQYASLMHEIIFPLIIYGTVIILWISWVRVYANLEKNEGEV</sequence>
<evidence type="ECO:0000256" key="8">
    <source>
        <dbReference type="SAM" id="Phobius"/>
    </source>
</evidence>
<evidence type="ECO:0000256" key="6">
    <source>
        <dbReference type="ARBA" id="ARBA00022989"/>
    </source>
</evidence>
<dbReference type="NCBIfam" id="TIGR04178">
    <property type="entry name" value="exo_archaeo"/>
    <property type="match status" value="1"/>
</dbReference>
<dbReference type="AlphaFoldDB" id="A0A1I1D0F7"/>
<dbReference type="InterPro" id="IPR019127">
    <property type="entry name" value="Exosortase"/>
</dbReference>
<reference evidence="10" key="1">
    <citation type="submission" date="2016-10" db="EMBL/GenBank/DDBJ databases">
        <authorList>
            <person name="Varghese N."/>
            <person name="Submissions S."/>
        </authorList>
    </citation>
    <scope>NUCLEOTIDE SEQUENCE [LARGE SCALE GENOMIC DNA]</scope>
    <source>
        <strain evidence="10">DSM 24499</strain>
    </source>
</reference>
<dbReference type="NCBIfam" id="TIGR04128">
    <property type="entry name" value="exoso_Fjoh_1448"/>
    <property type="match status" value="1"/>
</dbReference>
<evidence type="ECO:0000313" key="10">
    <source>
        <dbReference type="Proteomes" id="UP000199438"/>
    </source>
</evidence>
<keyword evidence="10" id="KW-1185">Reference proteome</keyword>
<gene>
    <name evidence="9" type="ORF">SAMN04487907_10125</name>
</gene>
<proteinExistence type="predicted"/>
<dbReference type="EMBL" id="FOKV01000001">
    <property type="protein sequence ID" value="SFB68274.1"/>
    <property type="molecule type" value="Genomic_DNA"/>
</dbReference>
<keyword evidence="6 8" id="KW-1133">Transmembrane helix</keyword>
<accession>A0A1I1D0F7</accession>
<evidence type="ECO:0000256" key="5">
    <source>
        <dbReference type="ARBA" id="ARBA00022801"/>
    </source>
</evidence>
<evidence type="ECO:0000256" key="4">
    <source>
        <dbReference type="ARBA" id="ARBA00022692"/>
    </source>
</evidence>
<evidence type="ECO:0000256" key="3">
    <source>
        <dbReference type="ARBA" id="ARBA00022670"/>
    </source>
</evidence>
<keyword evidence="7 8" id="KW-0472">Membrane</keyword>
<keyword evidence="4 8" id="KW-0812">Transmembrane</keyword>
<dbReference type="Pfam" id="PF09721">
    <property type="entry name" value="Exosortase_EpsH"/>
    <property type="match status" value="1"/>
</dbReference>
<comment type="subcellular location">
    <subcellularLocation>
        <location evidence="1">Cell membrane</location>
        <topology evidence="1">Multi-pass membrane protein</topology>
    </subcellularLocation>
</comment>